<comment type="caution">
    <text evidence="11">The sequence shown here is derived from an EMBL/GenBank/DDBJ whole genome shotgun (WGS) entry which is preliminary data.</text>
</comment>
<dbReference type="Gene3D" id="3.40.50.300">
    <property type="entry name" value="P-loop containing nucleotide triphosphate hydrolases"/>
    <property type="match status" value="1"/>
</dbReference>
<dbReference type="PANTHER" id="PTHR43442">
    <property type="entry name" value="GLUCONOKINASE-RELATED"/>
    <property type="match status" value="1"/>
</dbReference>
<evidence type="ECO:0000256" key="7">
    <source>
        <dbReference type="ARBA" id="ARBA00022840"/>
    </source>
</evidence>
<accession>A0A366INK7</accession>
<dbReference type="PANTHER" id="PTHR43442:SF3">
    <property type="entry name" value="GLUCONOKINASE-RELATED"/>
    <property type="match status" value="1"/>
</dbReference>
<dbReference type="Proteomes" id="UP000253509">
    <property type="component" value="Unassembled WGS sequence"/>
</dbReference>
<sequence>MEHGARQRFASLPPFIVMGVSGTGKTTVGQLLAAELGIEFLDGDDLHSAANKAKMASGTPLDDDDRWPWLRAVALHLGSDSPPVIACSALKRAYRDYLRARVPQAFFIHLTGAKEKIVEHLAFRSHEFMSPTLVDSQLSTLEPLDPDEAHLIAPIDVPPDEVCRTILAKLAESLPEATATTDADPEAAATTDATDSDRSPTHRPHADH</sequence>
<evidence type="ECO:0000256" key="8">
    <source>
        <dbReference type="ARBA" id="ARBA00048090"/>
    </source>
</evidence>
<dbReference type="CDD" id="cd02021">
    <property type="entry name" value="GntK"/>
    <property type="match status" value="1"/>
</dbReference>
<dbReference type="Pfam" id="PF01202">
    <property type="entry name" value="SKI"/>
    <property type="match status" value="1"/>
</dbReference>
<evidence type="ECO:0000256" key="4">
    <source>
        <dbReference type="ARBA" id="ARBA00022679"/>
    </source>
</evidence>
<evidence type="ECO:0000313" key="12">
    <source>
        <dbReference type="Proteomes" id="UP000253509"/>
    </source>
</evidence>
<name>A0A366INK7_9MICO</name>
<dbReference type="GO" id="GO:0005524">
    <property type="term" value="F:ATP binding"/>
    <property type="evidence" value="ECO:0007669"/>
    <property type="project" value="UniProtKB-KW"/>
</dbReference>
<keyword evidence="12" id="KW-1185">Reference proteome</keyword>
<evidence type="ECO:0000256" key="6">
    <source>
        <dbReference type="ARBA" id="ARBA00022777"/>
    </source>
</evidence>
<gene>
    <name evidence="11" type="ORF">DFO65_101147</name>
</gene>
<dbReference type="GO" id="GO:0046316">
    <property type="term" value="F:gluconokinase activity"/>
    <property type="evidence" value="ECO:0007669"/>
    <property type="project" value="UniProtKB-EC"/>
</dbReference>
<evidence type="ECO:0000256" key="9">
    <source>
        <dbReference type="RuleBase" id="RU363066"/>
    </source>
</evidence>
<dbReference type="AlphaFoldDB" id="A0A366INK7"/>
<dbReference type="InterPro" id="IPR027417">
    <property type="entry name" value="P-loop_NTPase"/>
</dbReference>
<dbReference type="InterPro" id="IPR031322">
    <property type="entry name" value="Shikimate/glucono_kinase"/>
</dbReference>
<dbReference type="RefSeq" id="WP_113902502.1">
    <property type="nucleotide sequence ID" value="NZ_QNSB01000001.1"/>
</dbReference>
<keyword evidence="6 9" id="KW-0418">Kinase</keyword>
<keyword evidence="5 9" id="KW-0547">Nucleotide-binding</keyword>
<evidence type="ECO:0000313" key="11">
    <source>
        <dbReference type="EMBL" id="RBP74429.1"/>
    </source>
</evidence>
<evidence type="ECO:0000256" key="3">
    <source>
        <dbReference type="ARBA" id="ARBA00012054"/>
    </source>
</evidence>
<comment type="catalytic activity">
    <reaction evidence="8 9">
        <text>D-gluconate + ATP = 6-phospho-D-gluconate + ADP + H(+)</text>
        <dbReference type="Rhea" id="RHEA:19433"/>
        <dbReference type="ChEBI" id="CHEBI:15378"/>
        <dbReference type="ChEBI" id="CHEBI:18391"/>
        <dbReference type="ChEBI" id="CHEBI:30616"/>
        <dbReference type="ChEBI" id="CHEBI:58759"/>
        <dbReference type="ChEBI" id="CHEBI:456216"/>
        <dbReference type="EC" id="2.7.1.12"/>
    </reaction>
</comment>
<dbReference type="SUPFAM" id="SSF52540">
    <property type="entry name" value="P-loop containing nucleoside triphosphate hydrolases"/>
    <property type="match status" value="1"/>
</dbReference>
<dbReference type="EMBL" id="QNSB01000001">
    <property type="protein sequence ID" value="RBP74429.1"/>
    <property type="molecule type" value="Genomic_DNA"/>
</dbReference>
<proteinExistence type="inferred from homology"/>
<feature type="compositionally biased region" description="Low complexity" evidence="10">
    <location>
        <begin position="175"/>
        <end position="193"/>
    </location>
</feature>
<comment type="pathway">
    <text evidence="1">Carbohydrate acid metabolism.</text>
</comment>
<evidence type="ECO:0000256" key="10">
    <source>
        <dbReference type="SAM" id="MobiDB-lite"/>
    </source>
</evidence>
<protein>
    <recommendedName>
        <fullName evidence="3 9">Gluconokinase</fullName>
        <ecNumber evidence="3 9">2.7.1.12</ecNumber>
    </recommendedName>
</protein>
<keyword evidence="7 9" id="KW-0067">ATP-binding</keyword>
<evidence type="ECO:0000256" key="1">
    <source>
        <dbReference type="ARBA" id="ARBA00004761"/>
    </source>
</evidence>
<keyword evidence="4 9" id="KW-0808">Transferase</keyword>
<dbReference type="EC" id="2.7.1.12" evidence="3 9"/>
<evidence type="ECO:0000256" key="2">
    <source>
        <dbReference type="ARBA" id="ARBA00008420"/>
    </source>
</evidence>
<comment type="similarity">
    <text evidence="2 9">Belongs to the gluconokinase GntK/GntV family.</text>
</comment>
<organism evidence="11 12">
    <name type="scientific">Brevibacterium celere</name>
    <dbReference type="NCBI Taxonomy" id="225845"/>
    <lineage>
        <taxon>Bacteria</taxon>
        <taxon>Bacillati</taxon>
        <taxon>Actinomycetota</taxon>
        <taxon>Actinomycetes</taxon>
        <taxon>Micrococcales</taxon>
        <taxon>Brevibacteriaceae</taxon>
        <taxon>Brevibacterium</taxon>
    </lineage>
</organism>
<evidence type="ECO:0000256" key="5">
    <source>
        <dbReference type="ARBA" id="ARBA00022741"/>
    </source>
</evidence>
<reference evidence="11 12" key="1">
    <citation type="submission" date="2018-06" db="EMBL/GenBank/DDBJ databases">
        <title>Freshwater and sediment microbial communities from various areas in North America, analyzing microbe dynamics in response to fracking.</title>
        <authorList>
            <person name="Lamendella R."/>
        </authorList>
    </citation>
    <scope>NUCLEOTIDE SEQUENCE [LARGE SCALE GENOMIC DNA]</scope>
    <source>
        <strain evidence="11 12">3b_TX</strain>
    </source>
</reference>
<dbReference type="GO" id="GO:0005737">
    <property type="term" value="C:cytoplasm"/>
    <property type="evidence" value="ECO:0007669"/>
    <property type="project" value="TreeGrafter"/>
</dbReference>
<dbReference type="GO" id="GO:0005975">
    <property type="term" value="P:carbohydrate metabolic process"/>
    <property type="evidence" value="ECO:0007669"/>
    <property type="project" value="InterPro"/>
</dbReference>
<dbReference type="NCBIfam" id="TIGR01313">
    <property type="entry name" value="therm_gnt_kin"/>
    <property type="match status" value="1"/>
</dbReference>
<feature type="region of interest" description="Disordered" evidence="10">
    <location>
        <begin position="174"/>
        <end position="208"/>
    </location>
</feature>
<dbReference type="InterPro" id="IPR006001">
    <property type="entry name" value="Therm_gnt_kin"/>
</dbReference>
<feature type="compositionally biased region" description="Basic and acidic residues" evidence="10">
    <location>
        <begin position="195"/>
        <end position="208"/>
    </location>
</feature>